<dbReference type="Proteomes" id="UP001596157">
    <property type="component" value="Unassembled WGS sequence"/>
</dbReference>
<dbReference type="SUPFAM" id="SSF55073">
    <property type="entry name" value="Nucleotide cyclase"/>
    <property type="match status" value="1"/>
</dbReference>
<dbReference type="PROSITE" id="PS50887">
    <property type="entry name" value="GGDEF"/>
    <property type="match status" value="1"/>
</dbReference>
<reference evidence="5" key="1">
    <citation type="journal article" date="2019" name="Int. J. Syst. Evol. Microbiol.">
        <title>The Global Catalogue of Microorganisms (GCM) 10K type strain sequencing project: providing services to taxonomists for standard genome sequencing and annotation.</title>
        <authorList>
            <consortium name="The Broad Institute Genomics Platform"/>
            <consortium name="The Broad Institute Genome Sequencing Center for Infectious Disease"/>
            <person name="Wu L."/>
            <person name="Ma J."/>
        </authorList>
    </citation>
    <scope>NUCLEOTIDE SEQUENCE [LARGE SCALE GENOMIC DNA]</scope>
    <source>
        <strain evidence="5">CCUG 59778</strain>
    </source>
</reference>
<dbReference type="CDD" id="cd01949">
    <property type="entry name" value="GGDEF"/>
    <property type="match status" value="1"/>
</dbReference>
<evidence type="ECO:0000256" key="1">
    <source>
        <dbReference type="SAM" id="MobiDB-lite"/>
    </source>
</evidence>
<dbReference type="InterPro" id="IPR000160">
    <property type="entry name" value="GGDEF_dom"/>
</dbReference>
<dbReference type="RefSeq" id="WP_378248851.1">
    <property type="nucleotide sequence ID" value="NZ_JBHSKF010000009.1"/>
</dbReference>
<feature type="compositionally biased region" description="Low complexity" evidence="1">
    <location>
        <begin position="66"/>
        <end position="85"/>
    </location>
</feature>
<sequence>MGYGTEVGFTSRGSSDAPFPSESSTGDAPAVDGPESPVGRADSDGGPATPHNDGAPVEVTSRGSSDTPPEASTADPAATADSANSVTDRPGPRHARRPSLSDLPAPARGYVLAFEAITLATACWATLTAASADSLDWLRFTVLVAAGATHRWLSRRTEETRRDQAASGPHMDTSVVWILPGMVLLPAWMAVVALILLRVQLYPVARRPLYRYTFGTAGILLAALASMAVIRLAGVSVDAAFGVGDAVALAGAGAAYFLVNAFAIAGVIALSSKSATWEQVAGSRRDNLGGALMVCLAVIAALATAHAWMAPLFLVPLLAALDWGALQIETARGDARTDHKTQLLNSRGWLEAAAREVVRARQVAVAVIDLDHFKQVNDTWGHPAGDAVLRAVGSVLRESTRHGDVVGRFGGEEFVLLLPDTDAAAAVAVAERVRQGIASMRVEAADKRGRRVMIGGRTTSIGIAAGGGSGVELERLLRAADAALYEAKQQGRDRIRTAG</sequence>
<dbReference type="Pfam" id="PF00990">
    <property type="entry name" value="GGDEF"/>
    <property type="match status" value="1"/>
</dbReference>
<dbReference type="InterPro" id="IPR043128">
    <property type="entry name" value="Rev_trsase/Diguanyl_cyclase"/>
</dbReference>
<feature type="transmembrane region" description="Helical" evidence="2">
    <location>
        <begin position="174"/>
        <end position="197"/>
    </location>
</feature>
<keyword evidence="5" id="KW-1185">Reference proteome</keyword>
<evidence type="ECO:0000256" key="2">
    <source>
        <dbReference type="SAM" id="Phobius"/>
    </source>
</evidence>
<proteinExistence type="predicted"/>
<comment type="caution">
    <text evidence="4">The sequence shown here is derived from an EMBL/GenBank/DDBJ whole genome shotgun (WGS) entry which is preliminary data.</text>
</comment>
<dbReference type="NCBIfam" id="TIGR00254">
    <property type="entry name" value="GGDEF"/>
    <property type="match status" value="1"/>
</dbReference>
<keyword evidence="4" id="KW-0808">Transferase</keyword>
<dbReference type="EC" id="2.7.7.65" evidence="4"/>
<gene>
    <name evidence="4" type="ORF">ACFPM7_18280</name>
</gene>
<accession>A0ABW0ESB5</accession>
<keyword evidence="4" id="KW-0548">Nucleotidyltransferase</keyword>
<feature type="transmembrane region" description="Helical" evidence="2">
    <location>
        <begin position="246"/>
        <end position="270"/>
    </location>
</feature>
<feature type="transmembrane region" description="Helical" evidence="2">
    <location>
        <begin position="110"/>
        <end position="130"/>
    </location>
</feature>
<keyword evidence="2" id="KW-0812">Transmembrane</keyword>
<dbReference type="EMBL" id="JBHSKF010000009">
    <property type="protein sequence ID" value="MFC5289004.1"/>
    <property type="molecule type" value="Genomic_DNA"/>
</dbReference>
<feature type="domain" description="GGDEF" evidence="3">
    <location>
        <begin position="361"/>
        <end position="499"/>
    </location>
</feature>
<dbReference type="SMART" id="SM00267">
    <property type="entry name" value="GGDEF"/>
    <property type="match status" value="1"/>
</dbReference>
<feature type="transmembrane region" description="Helical" evidence="2">
    <location>
        <begin position="291"/>
        <end position="309"/>
    </location>
</feature>
<evidence type="ECO:0000259" key="3">
    <source>
        <dbReference type="PROSITE" id="PS50887"/>
    </source>
</evidence>
<dbReference type="PANTHER" id="PTHR45138">
    <property type="entry name" value="REGULATORY COMPONENTS OF SENSORY TRANSDUCTION SYSTEM"/>
    <property type="match status" value="1"/>
</dbReference>
<dbReference type="GO" id="GO:0052621">
    <property type="term" value="F:diguanylate cyclase activity"/>
    <property type="evidence" value="ECO:0007669"/>
    <property type="project" value="UniProtKB-EC"/>
</dbReference>
<protein>
    <submittedName>
        <fullName evidence="4">Diguanylate cyclase</fullName>
        <ecNumber evidence="4">2.7.7.65</ecNumber>
    </submittedName>
</protein>
<dbReference type="PANTHER" id="PTHR45138:SF9">
    <property type="entry name" value="DIGUANYLATE CYCLASE DGCM-RELATED"/>
    <property type="match status" value="1"/>
</dbReference>
<name>A0ABW0ESB5_9PSEU</name>
<feature type="region of interest" description="Disordered" evidence="1">
    <location>
        <begin position="1"/>
        <end position="102"/>
    </location>
</feature>
<evidence type="ECO:0000313" key="5">
    <source>
        <dbReference type="Proteomes" id="UP001596157"/>
    </source>
</evidence>
<feature type="transmembrane region" description="Helical" evidence="2">
    <location>
        <begin position="209"/>
        <end position="234"/>
    </location>
</feature>
<keyword evidence="2" id="KW-1133">Transmembrane helix</keyword>
<dbReference type="Gene3D" id="3.30.70.270">
    <property type="match status" value="1"/>
</dbReference>
<keyword evidence="2" id="KW-0472">Membrane</keyword>
<dbReference type="InterPro" id="IPR050469">
    <property type="entry name" value="Diguanylate_Cyclase"/>
</dbReference>
<evidence type="ECO:0000313" key="4">
    <source>
        <dbReference type="EMBL" id="MFC5289004.1"/>
    </source>
</evidence>
<organism evidence="4 5">
    <name type="scientific">Actinokineospora guangxiensis</name>
    <dbReference type="NCBI Taxonomy" id="1490288"/>
    <lineage>
        <taxon>Bacteria</taxon>
        <taxon>Bacillati</taxon>
        <taxon>Actinomycetota</taxon>
        <taxon>Actinomycetes</taxon>
        <taxon>Pseudonocardiales</taxon>
        <taxon>Pseudonocardiaceae</taxon>
        <taxon>Actinokineospora</taxon>
    </lineage>
</organism>
<dbReference type="InterPro" id="IPR029787">
    <property type="entry name" value="Nucleotide_cyclase"/>
</dbReference>